<feature type="transmembrane region" description="Helical" evidence="4">
    <location>
        <begin position="68"/>
        <end position="92"/>
    </location>
</feature>
<dbReference type="InterPro" id="IPR004358">
    <property type="entry name" value="Sig_transdc_His_kin-like_C"/>
</dbReference>
<dbReference type="EMBL" id="UFUW01000001">
    <property type="protein sequence ID" value="SUX20247.1"/>
    <property type="molecule type" value="Genomic_DNA"/>
</dbReference>
<dbReference type="SUPFAM" id="SSF55785">
    <property type="entry name" value="PYP-like sensor domain (PAS domain)"/>
    <property type="match status" value="1"/>
</dbReference>
<comment type="catalytic activity">
    <reaction evidence="1">
        <text>ATP + protein L-histidine = ADP + protein N-phospho-L-histidine.</text>
        <dbReference type="EC" id="2.7.13.3"/>
    </reaction>
</comment>
<evidence type="ECO:0000256" key="3">
    <source>
        <dbReference type="ARBA" id="ARBA00022553"/>
    </source>
</evidence>
<feature type="transmembrane region" description="Helical" evidence="4">
    <location>
        <begin position="152"/>
        <end position="172"/>
    </location>
</feature>
<evidence type="ECO:0000256" key="2">
    <source>
        <dbReference type="ARBA" id="ARBA00012438"/>
    </source>
</evidence>
<dbReference type="Pfam" id="PF00512">
    <property type="entry name" value="HisKA"/>
    <property type="match status" value="1"/>
</dbReference>
<dbReference type="PANTHER" id="PTHR43065:SF52">
    <property type="entry name" value="SENSOR PROTEIN KINASE PILS"/>
    <property type="match status" value="1"/>
</dbReference>
<dbReference type="Pfam" id="PF02518">
    <property type="entry name" value="HATPase_c"/>
    <property type="match status" value="1"/>
</dbReference>
<keyword evidence="7" id="KW-1185">Reference proteome</keyword>
<accession>A0A381E2U0</accession>
<dbReference type="InterPro" id="IPR003594">
    <property type="entry name" value="HATPase_dom"/>
</dbReference>
<evidence type="ECO:0000313" key="6">
    <source>
        <dbReference type="EMBL" id="SUX20247.1"/>
    </source>
</evidence>
<evidence type="ECO:0000256" key="4">
    <source>
        <dbReference type="SAM" id="Phobius"/>
    </source>
</evidence>
<dbReference type="AlphaFoldDB" id="A0A381E2U0"/>
<proteinExistence type="predicted"/>
<dbReference type="EC" id="2.7.13.3" evidence="2"/>
<dbReference type="Gene3D" id="1.10.287.130">
    <property type="match status" value="1"/>
</dbReference>
<evidence type="ECO:0000313" key="7">
    <source>
        <dbReference type="Proteomes" id="UP000254572"/>
    </source>
</evidence>
<dbReference type="InterPro" id="IPR035965">
    <property type="entry name" value="PAS-like_dom_sf"/>
</dbReference>
<protein>
    <recommendedName>
        <fullName evidence="2">histidine kinase</fullName>
        <ecNumber evidence="2">2.7.13.3</ecNumber>
    </recommendedName>
</protein>
<feature type="transmembrane region" description="Helical" evidence="4">
    <location>
        <begin position="104"/>
        <end position="123"/>
    </location>
</feature>
<gene>
    <name evidence="6" type="primary">zraS</name>
    <name evidence="6" type="ORF">NCTC13294_00696</name>
</gene>
<dbReference type="CDD" id="cd00082">
    <property type="entry name" value="HisKA"/>
    <property type="match status" value="1"/>
</dbReference>
<keyword evidence="4" id="KW-1133">Transmembrane helix</keyword>
<dbReference type="PANTHER" id="PTHR43065">
    <property type="entry name" value="SENSOR HISTIDINE KINASE"/>
    <property type="match status" value="1"/>
</dbReference>
<feature type="transmembrane region" description="Helical" evidence="4">
    <location>
        <begin position="130"/>
        <end position="146"/>
    </location>
</feature>
<dbReference type="CDD" id="cd00075">
    <property type="entry name" value="HATPase"/>
    <property type="match status" value="1"/>
</dbReference>
<dbReference type="RefSeq" id="WP_245951013.1">
    <property type="nucleotide sequence ID" value="NZ_JBHLZC010000001.1"/>
</dbReference>
<dbReference type="Gene3D" id="3.30.565.10">
    <property type="entry name" value="Histidine kinase-like ATPase, C-terminal domain"/>
    <property type="match status" value="1"/>
</dbReference>
<keyword evidence="4" id="KW-0812">Transmembrane</keyword>
<feature type="transmembrane region" description="Helical" evidence="4">
    <location>
        <begin position="34"/>
        <end position="56"/>
    </location>
</feature>
<evidence type="ECO:0000256" key="1">
    <source>
        <dbReference type="ARBA" id="ARBA00000085"/>
    </source>
</evidence>
<feature type="domain" description="Histidine kinase" evidence="5">
    <location>
        <begin position="367"/>
        <end position="575"/>
    </location>
</feature>
<dbReference type="PROSITE" id="PS50109">
    <property type="entry name" value="HIS_KIN"/>
    <property type="match status" value="1"/>
</dbReference>
<dbReference type="InterPro" id="IPR005467">
    <property type="entry name" value="His_kinase_dom"/>
</dbReference>
<evidence type="ECO:0000259" key="5">
    <source>
        <dbReference type="PROSITE" id="PS50109"/>
    </source>
</evidence>
<dbReference type="Proteomes" id="UP000254572">
    <property type="component" value="Unassembled WGS sequence"/>
</dbReference>
<dbReference type="SMART" id="SM00388">
    <property type="entry name" value="HisKA"/>
    <property type="match status" value="1"/>
</dbReference>
<keyword evidence="6" id="KW-0808">Transferase</keyword>
<dbReference type="InterPro" id="IPR036890">
    <property type="entry name" value="HATPase_C_sf"/>
</dbReference>
<dbReference type="PRINTS" id="PR00344">
    <property type="entry name" value="BCTRLSENSOR"/>
</dbReference>
<dbReference type="GO" id="GO:0000155">
    <property type="term" value="F:phosphorelay sensor kinase activity"/>
    <property type="evidence" value="ECO:0007669"/>
    <property type="project" value="InterPro"/>
</dbReference>
<dbReference type="InterPro" id="IPR003661">
    <property type="entry name" value="HisK_dim/P_dom"/>
</dbReference>
<dbReference type="SMART" id="SM00387">
    <property type="entry name" value="HATPase_c"/>
    <property type="match status" value="1"/>
</dbReference>
<name>A0A381E2U0_9GAMM</name>
<organism evidence="6 7">
    <name type="scientific">Cardiobacterium valvarum</name>
    <dbReference type="NCBI Taxonomy" id="194702"/>
    <lineage>
        <taxon>Bacteria</taxon>
        <taxon>Pseudomonadati</taxon>
        <taxon>Pseudomonadota</taxon>
        <taxon>Gammaproteobacteria</taxon>
        <taxon>Cardiobacteriales</taxon>
        <taxon>Cardiobacteriaceae</taxon>
        <taxon>Cardiobacterium</taxon>
    </lineage>
</organism>
<feature type="transmembrane region" description="Helical" evidence="4">
    <location>
        <begin position="207"/>
        <end position="224"/>
    </location>
</feature>
<dbReference type="InterPro" id="IPR036097">
    <property type="entry name" value="HisK_dim/P_sf"/>
</dbReference>
<keyword evidence="3" id="KW-0597">Phosphoprotein</keyword>
<dbReference type="SUPFAM" id="SSF55874">
    <property type="entry name" value="ATPase domain of HSP90 chaperone/DNA topoisomerase II/histidine kinase"/>
    <property type="match status" value="1"/>
</dbReference>
<dbReference type="Gene3D" id="3.30.450.20">
    <property type="entry name" value="PAS domain"/>
    <property type="match status" value="1"/>
</dbReference>
<keyword evidence="4" id="KW-0472">Membrane</keyword>
<reference evidence="6 7" key="1">
    <citation type="submission" date="2018-06" db="EMBL/GenBank/DDBJ databases">
        <authorList>
            <consortium name="Pathogen Informatics"/>
            <person name="Doyle S."/>
        </authorList>
    </citation>
    <scope>NUCLEOTIDE SEQUENCE [LARGE SCALE GENOMIC DNA]</scope>
    <source>
        <strain evidence="6 7">NCTC13294</strain>
    </source>
</reference>
<sequence>MLALKKNEDLQIPLHDPGRIIKITGEESMHYRAAMLRVFNVVRIVAALLFMLGFILSDQAARSPLHGVGLGGTSWFVLLVLTYITVLGVHWFVSLHDPVSDRLLLSNALFDLLLMAALIIQLGAFSNTSLLMMTILSTILLSALTLTLRQSILYGASLILLWTGAGGCLLILPQIPWQQFRALNAYDRLSHIATALSQNTHLYREPALIAIGTAVLAVLVSYLSTQGRDNRINAELNRSYTRQLRKMNDSIIEDMQNGLIVVSGDSAILTLNRQARTIFGLSEQGKVPRTLGELLPEMARRFGRWQHMRYNDSRTIDIGKGSYSLSFNALRSDEDMQLTLLMLESIDESYQRVRETRLASLGRLTAGIAHEIRNPLSSVQSAADLLEEMSDDPKIHFLTGKIRNNTQRMNTIISDILNLFSDKPRNTQLIRLNPFLQRIIKEAQTNNETGATTILADIAATQDYAVFFDIGHLEQILHNLMLNAAKHARRDDVEITVRTRLGDVGRFLYIDIQDNGYGVAAEDEERIFEPFFSKRHGTGLGLYLVREMCVANQAQIVYVRRESGACFRLTMERYLASGNDGDDYT</sequence>
<dbReference type="SUPFAM" id="SSF47384">
    <property type="entry name" value="Homodimeric domain of signal transducing histidine kinase"/>
    <property type="match status" value="1"/>
</dbReference>